<evidence type="ECO:0000256" key="8">
    <source>
        <dbReference type="SAM" id="Phobius"/>
    </source>
</evidence>
<dbReference type="AlphaFoldDB" id="A0A9W8AUG9"/>
<comment type="subcellular location">
    <subcellularLocation>
        <location evidence="1">Endomembrane system</location>
        <topology evidence="1">Multi-pass membrane protein</topology>
    </subcellularLocation>
</comment>
<evidence type="ECO:0000256" key="4">
    <source>
        <dbReference type="ARBA" id="ARBA00022692"/>
    </source>
</evidence>
<dbReference type="Gene3D" id="1.20.1720.10">
    <property type="entry name" value="Multidrug resistance protein D"/>
    <property type="match status" value="1"/>
</dbReference>
<dbReference type="PRINTS" id="PR01036">
    <property type="entry name" value="TCRTETB"/>
</dbReference>
<feature type="transmembrane region" description="Helical" evidence="8">
    <location>
        <begin position="156"/>
        <end position="182"/>
    </location>
</feature>
<dbReference type="Gene3D" id="1.20.1250.20">
    <property type="entry name" value="MFS general substrate transporter like domains"/>
    <property type="match status" value="1"/>
</dbReference>
<evidence type="ECO:0000256" key="7">
    <source>
        <dbReference type="SAM" id="MobiDB-lite"/>
    </source>
</evidence>
<dbReference type="GO" id="GO:0005886">
    <property type="term" value="C:plasma membrane"/>
    <property type="evidence" value="ECO:0007669"/>
    <property type="project" value="TreeGrafter"/>
</dbReference>
<keyword evidence="11" id="KW-1185">Reference proteome</keyword>
<feature type="transmembrane region" description="Helical" evidence="8">
    <location>
        <begin position="550"/>
        <end position="569"/>
    </location>
</feature>
<dbReference type="PANTHER" id="PTHR23501:SF191">
    <property type="entry name" value="VACUOLAR BASIC AMINO ACID TRANSPORTER 4"/>
    <property type="match status" value="1"/>
</dbReference>
<dbReference type="GO" id="GO:0022857">
    <property type="term" value="F:transmembrane transporter activity"/>
    <property type="evidence" value="ECO:0007669"/>
    <property type="project" value="InterPro"/>
</dbReference>
<feature type="transmembrane region" description="Helical" evidence="8">
    <location>
        <begin position="280"/>
        <end position="301"/>
    </location>
</feature>
<keyword evidence="6 8" id="KW-0472">Membrane</keyword>
<comment type="similarity">
    <text evidence="2">Belongs to the major facilitator superfamily.</text>
</comment>
<accession>A0A9W8AUG9</accession>
<evidence type="ECO:0000313" key="11">
    <source>
        <dbReference type="Proteomes" id="UP001150925"/>
    </source>
</evidence>
<dbReference type="InterPro" id="IPR011701">
    <property type="entry name" value="MFS"/>
</dbReference>
<feature type="domain" description="Major facilitator superfamily (MFS) profile" evidence="9">
    <location>
        <begin position="91"/>
        <end position="526"/>
    </location>
</feature>
<feature type="transmembrane region" description="Helical" evidence="8">
    <location>
        <begin position="416"/>
        <end position="435"/>
    </location>
</feature>
<feature type="region of interest" description="Disordered" evidence="7">
    <location>
        <begin position="1"/>
        <end position="32"/>
    </location>
</feature>
<protein>
    <recommendedName>
        <fullName evidence="9">Major facilitator superfamily (MFS) profile domain-containing protein</fullName>
    </recommendedName>
</protein>
<feature type="transmembrane region" description="Helical" evidence="8">
    <location>
        <begin position="213"/>
        <end position="232"/>
    </location>
</feature>
<reference evidence="10" key="1">
    <citation type="submission" date="2022-07" db="EMBL/GenBank/DDBJ databases">
        <title>Phylogenomic reconstructions and comparative analyses of Kickxellomycotina fungi.</title>
        <authorList>
            <person name="Reynolds N.K."/>
            <person name="Stajich J.E."/>
            <person name="Barry K."/>
            <person name="Grigoriev I.V."/>
            <person name="Crous P."/>
            <person name="Smith M.E."/>
        </authorList>
    </citation>
    <scope>NUCLEOTIDE SEQUENCE</scope>
    <source>
        <strain evidence="10">RSA 1196</strain>
    </source>
</reference>
<dbReference type="CDD" id="cd17502">
    <property type="entry name" value="MFS_Azr1_MDR_like"/>
    <property type="match status" value="1"/>
</dbReference>
<name>A0A9W8AUG9_9FUNG</name>
<feature type="transmembrane region" description="Helical" evidence="8">
    <location>
        <begin position="477"/>
        <end position="501"/>
    </location>
</feature>
<dbReference type="OrthoDB" id="10021397at2759"/>
<feature type="compositionally biased region" description="Basic and acidic residues" evidence="7">
    <location>
        <begin position="11"/>
        <end position="27"/>
    </location>
</feature>
<sequence length="595" mass="64573">METSFPLQQVHAEKRNSSHGSDKDNVHNRSNPSIDILMDSESTIIDPRLSYQTRKRVSILSRLQESIFENSFEAPSPDSVYATSKFRLTLVMIGLCFGAFLTYLDMTIVATALPVIGAELQSFGDISWVATSYLLTATALQPLYGKLADIFGRLPVLMFALVTFLVGCTICGVAQTMLLLIIARGLSGIGSAGMMAMAMIIVSDLVPLSKRTLFLSVFGAMFALASVSGPLLGGVLTDKVTWRWIFYINLPIGAVAIVIVLLFLRIPHQRSSLWSKLGRIDYLGTGTLVAGVVFLLLGLMWGGNTYPWSDVRIITFLSLAAALLVAFVIVELKVSKEPVIPMYLFANRNTTLCFSSTFCMGMAIFGTLYYTPVFFNVVHNDTATVAGAKLLPYMLSMVVGNFISGTVINKTGNYRPILWVGSAMSTVGAGLLTTLNSTSTVGHEAGYLLIAGMGLGLCFQTLIVVTQTSVPEEDVAVVTACYSFFQTIGATIGVAVLSAALNNVLRQRLVLVQGLDLNMALTNPGRVYHMDLDSDQLHQFIDSYVVGIRSIFRVMIPVCGLIFAFSLGLKHIPLREHVGQLTRSNEKPGTSDTNV</sequence>
<dbReference type="FunFam" id="1.20.1720.10:FF:000013">
    <property type="entry name" value="Related to multidrug resistance proteins"/>
    <property type="match status" value="1"/>
</dbReference>
<keyword evidence="3" id="KW-0813">Transport</keyword>
<feature type="transmembrane region" description="Helical" evidence="8">
    <location>
        <begin position="390"/>
        <end position="409"/>
    </location>
</feature>
<feature type="transmembrane region" description="Helical" evidence="8">
    <location>
        <begin position="313"/>
        <end position="330"/>
    </location>
</feature>
<evidence type="ECO:0000256" key="1">
    <source>
        <dbReference type="ARBA" id="ARBA00004127"/>
    </source>
</evidence>
<dbReference type="PANTHER" id="PTHR23501">
    <property type="entry name" value="MAJOR FACILITATOR SUPERFAMILY"/>
    <property type="match status" value="1"/>
</dbReference>
<dbReference type="PROSITE" id="PS50850">
    <property type="entry name" value="MFS"/>
    <property type="match status" value="1"/>
</dbReference>
<proteinExistence type="inferred from homology"/>
<comment type="caution">
    <text evidence="10">The sequence shown here is derived from an EMBL/GenBank/DDBJ whole genome shotgun (WGS) entry which is preliminary data.</text>
</comment>
<dbReference type="InterPro" id="IPR020846">
    <property type="entry name" value="MFS_dom"/>
</dbReference>
<evidence type="ECO:0000256" key="6">
    <source>
        <dbReference type="ARBA" id="ARBA00023136"/>
    </source>
</evidence>
<organism evidence="10 11">
    <name type="scientific">Dispira parvispora</name>
    <dbReference type="NCBI Taxonomy" id="1520584"/>
    <lineage>
        <taxon>Eukaryota</taxon>
        <taxon>Fungi</taxon>
        <taxon>Fungi incertae sedis</taxon>
        <taxon>Zoopagomycota</taxon>
        <taxon>Kickxellomycotina</taxon>
        <taxon>Dimargaritomycetes</taxon>
        <taxon>Dimargaritales</taxon>
        <taxon>Dimargaritaceae</taxon>
        <taxon>Dispira</taxon>
    </lineage>
</organism>
<feature type="transmembrane region" description="Helical" evidence="8">
    <location>
        <begin position="351"/>
        <end position="370"/>
    </location>
</feature>
<dbReference type="EMBL" id="JANBPY010000749">
    <property type="protein sequence ID" value="KAJ1964012.1"/>
    <property type="molecule type" value="Genomic_DNA"/>
</dbReference>
<dbReference type="InterPro" id="IPR036259">
    <property type="entry name" value="MFS_trans_sf"/>
</dbReference>
<feature type="transmembrane region" description="Helical" evidence="8">
    <location>
        <begin position="447"/>
        <end position="465"/>
    </location>
</feature>
<evidence type="ECO:0000256" key="2">
    <source>
        <dbReference type="ARBA" id="ARBA00008335"/>
    </source>
</evidence>
<evidence type="ECO:0000313" key="10">
    <source>
        <dbReference type="EMBL" id="KAJ1964012.1"/>
    </source>
</evidence>
<dbReference type="Proteomes" id="UP001150925">
    <property type="component" value="Unassembled WGS sequence"/>
</dbReference>
<evidence type="ECO:0000256" key="3">
    <source>
        <dbReference type="ARBA" id="ARBA00022448"/>
    </source>
</evidence>
<dbReference type="SUPFAM" id="SSF103473">
    <property type="entry name" value="MFS general substrate transporter"/>
    <property type="match status" value="2"/>
</dbReference>
<feature type="transmembrane region" description="Helical" evidence="8">
    <location>
        <begin position="244"/>
        <end position="264"/>
    </location>
</feature>
<feature type="transmembrane region" description="Helical" evidence="8">
    <location>
        <begin position="88"/>
        <end position="114"/>
    </location>
</feature>
<dbReference type="GO" id="GO:0012505">
    <property type="term" value="C:endomembrane system"/>
    <property type="evidence" value="ECO:0007669"/>
    <property type="project" value="UniProtKB-SubCell"/>
</dbReference>
<dbReference type="Pfam" id="PF07690">
    <property type="entry name" value="MFS_1"/>
    <property type="match status" value="1"/>
</dbReference>
<feature type="transmembrane region" description="Helical" evidence="8">
    <location>
        <begin position="188"/>
        <end position="206"/>
    </location>
</feature>
<keyword evidence="4 8" id="KW-0812">Transmembrane</keyword>
<evidence type="ECO:0000256" key="5">
    <source>
        <dbReference type="ARBA" id="ARBA00022989"/>
    </source>
</evidence>
<gene>
    <name evidence="10" type="ORF">IWQ62_003054</name>
</gene>
<keyword evidence="5 8" id="KW-1133">Transmembrane helix</keyword>
<evidence type="ECO:0000259" key="9">
    <source>
        <dbReference type="PROSITE" id="PS50850"/>
    </source>
</evidence>